<feature type="transmembrane region" description="Helical" evidence="1">
    <location>
        <begin position="105"/>
        <end position="123"/>
    </location>
</feature>
<dbReference type="STRING" id="1802397.A3J43_02010"/>
<feature type="transmembrane region" description="Helical" evidence="1">
    <location>
        <begin position="188"/>
        <end position="208"/>
    </location>
</feature>
<feature type="transmembrane region" description="Helical" evidence="1">
    <location>
        <begin position="73"/>
        <end position="93"/>
    </location>
</feature>
<gene>
    <name evidence="2" type="ORF">A3J43_02010</name>
</gene>
<organism evidence="2 3">
    <name type="scientific">Candidatus Uhrbacteria bacterium RIFCSPHIGHO2_12_FULL_54_23</name>
    <dbReference type="NCBI Taxonomy" id="1802397"/>
    <lineage>
        <taxon>Bacteria</taxon>
        <taxon>Candidatus Uhriibacteriota</taxon>
    </lineage>
</organism>
<evidence type="ECO:0000256" key="1">
    <source>
        <dbReference type="SAM" id="Phobius"/>
    </source>
</evidence>
<feature type="transmembrane region" description="Helical" evidence="1">
    <location>
        <begin position="47"/>
        <end position="67"/>
    </location>
</feature>
<keyword evidence="1" id="KW-1133">Transmembrane helix</keyword>
<keyword evidence="1" id="KW-0812">Transmembrane</keyword>
<dbReference type="AlphaFoldDB" id="A0A1F7UNV8"/>
<feature type="transmembrane region" description="Helical" evidence="1">
    <location>
        <begin position="272"/>
        <end position="292"/>
    </location>
</feature>
<dbReference type="EMBL" id="MGEF01000008">
    <property type="protein sequence ID" value="OGL79444.1"/>
    <property type="molecule type" value="Genomic_DNA"/>
</dbReference>
<feature type="transmembrane region" description="Helical" evidence="1">
    <location>
        <begin position="160"/>
        <end position="182"/>
    </location>
</feature>
<reference evidence="2 3" key="1">
    <citation type="journal article" date="2016" name="Nat. Commun.">
        <title>Thousands of microbial genomes shed light on interconnected biogeochemical processes in an aquifer system.</title>
        <authorList>
            <person name="Anantharaman K."/>
            <person name="Brown C.T."/>
            <person name="Hug L.A."/>
            <person name="Sharon I."/>
            <person name="Castelle C.J."/>
            <person name="Probst A.J."/>
            <person name="Thomas B.C."/>
            <person name="Singh A."/>
            <person name="Wilkins M.J."/>
            <person name="Karaoz U."/>
            <person name="Brodie E.L."/>
            <person name="Williams K.H."/>
            <person name="Hubbard S.S."/>
            <person name="Banfield J.F."/>
        </authorList>
    </citation>
    <scope>NUCLEOTIDE SEQUENCE [LARGE SCALE GENOMIC DNA]</scope>
</reference>
<name>A0A1F7UNV8_9BACT</name>
<evidence type="ECO:0000313" key="3">
    <source>
        <dbReference type="Proteomes" id="UP000176604"/>
    </source>
</evidence>
<evidence type="ECO:0000313" key="2">
    <source>
        <dbReference type="EMBL" id="OGL79444.1"/>
    </source>
</evidence>
<sequence>METLTHLPPVSPPSSRIMQDAMRVSAGRNAFEETSPQPPRPFVRSGLVSYYAPYALAALWCALFGLTAAFPSYWWLMLLFQVGAVCAVYGGILHREDMRAMLPPALAACIIGQLHFLILNGGLARAANAAIVSFAVAVHVRSIVRSYAHPLPFVSPHRVYIALFLAALSVYMIIAVAGAAVMLLQFPILGAMGVVFLIVLLMTAHVMALTSHAPSAKSGASWVIALTMAELVAVLLFIPTMPFVAAALVLSLYAPLLEFARDSLALPSRRALLRGGGVMATVWAFIVGTARWS</sequence>
<comment type="caution">
    <text evidence="2">The sequence shown here is derived from an EMBL/GenBank/DDBJ whole genome shotgun (WGS) entry which is preliminary data.</text>
</comment>
<accession>A0A1F7UNV8</accession>
<proteinExistence type="predicted"/>
<keyword evidence="1" id="KW-0472">Membrane</keyword>
<protein>
    <submittedName>
        <fullName evidence="2">Uncharacterized protein</fullName>
    </submittedName>
</protein>
<dbReference type="Proteomes" id="UP000176604">
    <property type="component" value="Unassembled WGS sequence"/>
</dbReference>